<dbReference type="PANTHER" id="PTHR45947:SF3">
    <property type="entry name" value="SULFOQUINOVOSYL TRANSFERASE SQD2"/>
    <property type="match status" value="1"/>
</dbReference>
<dbReference type="InterPro" id="IPR001296">
    <property type="entry name" value="Glyco_trans_1"/>
</dbReference>
<name>A0ABW2CBC2_9ACTN</name>
<feature type="domain" description="Glycosyl transferase family 1" evidence="3">
    <location>
        <begin position="184"/>
        <end position="333"/>
    </location>
</feature>
<evidence type="ECO:0000256" key="2">
    <source>
        <dbReference type="ARBA" id="ARBA00022679"/>
    </source>
</evidence>
<dbReference type="Pfam" id="PF13439">
    <property type="entry name" value="Glyco_transf_4"/>
    <property type="match status" value="1"/>
</dbReference>
<protein>
    <submittedName>
        <fullName evidence="5">Glycosyltransferase family 4 protein</fullName>
        <ecNumber evidence="5">2.4.-.-</ecNumber>
    </submittedName>
</protein>
<evidence type="ECO:0000259" key="3">
    <source>
        <dbReference type="Pfam" id="PF00534"/>
    </source>
</evidence>
<dbReference type="GO" id="GO:0016757">
    <property type="term" value="F:glycosyltransferase activity"/>
    <property type="evidence" value="ECO:0007669"/>
    <property type="project" value="UniProtKB-KW"/>
</dbReference>
<dbReference type="InterPro" id="IPR028098">
    <property type="entry name" value="Glyco_trans_4-like_N"/>
</dbReference>
<dbReference type="InterPro" id="IPR050194">
    <property type="entry name" value="Glycosyltransferase_grp1"/>
</dbReference>
<proteinExistence type="predicted"/>
<dbReference type="EMBL" id="JBHSXS010000001">
    <property type="protein sequence ID" value="MFC6878413.1"/>
    <property type="molecule type" value="Genomic_DNA"/>
</dbReference>
<dbReference type="Pfam" id="PF00534">
    <property type="entry name" value="Glycos_transf_1"/>
    <property type="match status" value="1"/>
</dbReference>
<dbReference type="EC" id="2.4.-.-" evidence="5"/>
<evidence type="ECO:0000259" key="4">
    <source>
        <dbReference type="Pfam" id="PF13439"/>
    </source>
</evidence>
<evidence type="ECO:0000256" key="1">
    <source>
        <dbReference type="ARBA" id="ARBA00022676"/>
    </source>
</evidence>
<feature type="domain" description="Glycosyltransferase subfamily 4-like N-terminal" evidence="4">
    <location>
        <begin position="16"/>
        <end position="166"/>
    </location>
</feature>
<dbReference type="CDD" id="cd03801">
    <property type="entry name" value="GT4_PimA-like"/>
    <property type="match status" value="1"/>
</dbReference>
<evidence type="ECO:0000313" key="6">
    <source>
        <dbReference type="Proteomes" id="UP001596380"/>
    </source>
</evidence>
<dbReference type="Gene3D" id="3.40.50.2000">
    <property type="entry name" value="Glycogen Phosphorylase B"/>
    <property type="match status" value="2"/>
</dbReference>
<accession>A0ABW2CBC2</accession>
<keyword evidence="1 5" id="KW-0328">Glycosyltransferase</keyword>
<dbReference type="Proteomes" id="UP001596380">
    <property type="component" value="Unassembled WGS sequence"/>
</dbReference>
<reference evidence="6" key="1">
    <citation type="journal article" date="2019" name="Int. J. Syst. Evol. Microbiol.">
        <title>The Global Catalogue of Microorganisms (GCM) 10K type strain sequencing project: providing services to taxonomists for standard genome sequencing and annotation.</title>
        <authorList>
            <consortium name="The Broad Institute Genomics Platform"/>
            <consortium name="The Broad Institute Genome Sequencing Center for Infectious Disease"/>
            <person name="Wu L."/>
            <person name="Ma J."/>
        </authorList>
    </citation>
    <scope>NUCLEOTIDE SEQUENCE [LARGE SCALE GENOMIC DNA]</scope>
    <source>
        <strain evidence="6">JCM 3369</strain>
    </source>
</reference>
<keyword evidence="2 5" id="KW-0808">Transferase</keyword>
<organism evidence="5 6">
    <name type="scientific">Actinomadura yumaensis</name>
    <dbReference type="NCBI Taxonomy" id="111807"/>
    <lineage>
        <taxon>Bacteria</taxon>
        <taxon>Bacillati</taxon>
        <taxon>Actinomycetota</taxon>
        <taxon>Actinomycetes</taxon>
        <taxon>Streptosporangiales</taxon>
        <taxon>Thermomonosporaceae</taxon>
        <taxon>Actinomadura</taxon>
    </lineage>
</organism>
<gene>
    <name evidence="5" type="ORF">ACFQKB_01400</name>
</gene>
<sequence>MPRCLIITNDFPPRKGGIETFVYEVARRFPEGEAVVYTSAEAGGAEFDAGLPFPVIRDRSRTLLPTKRVERRVRELVAFYGCDSVWFGAAAPLGLLAGRVGVPSVATTHGHEVWWAGVPGARRVLRRIGERADVVTCLGGFTRARIAAAMGPGVELARLVPGVDSDVFRPDLDGSSVRERYRLGDRPVVLSVSRLVRRKGQDRLIRAMAEVREEIPGATLLVVGSGPEEFWLRGLARDGVVFAGGVPHAELPPFYAAADAFAMPCRTRRLGLEAEGLGIVFLEAAAAGLPVLAGDSGGAPDAVRDGVTGRVVDPSSVSGIARAVVQLLNAPEMGARGRAWVRDEWSWDGTYLRLRHLLARASRTVGA</sequence>
<comment type="caution">
    <text evidence="5">The sequence shown here is derived from an EMBL/GenBank/DDBJ whole genome shotgun (WGS) entry which is preliminary data.</text>
</comment>
<dbReference type="RefSeq" id="WP_160819969.1">
    <property type="nucleotide sequence ID" value="NZ_JBHSXE010000001.1"/>
</dbReference>
<dbReference type="SUPFAM" id="SSF53756">
    <property type="entry name" value="UDP-Glycosyltransferase/glycogen phosphorylase"/>
    <property type="match status" value="1"/>
</dbReference>
<evidence type="ECO:0000313" key="5">
    <source>
        <dbReference type="EMBL" id="MFC6878413.1"/>
    </source>
</evidence>
<keyword evidence="6" id="KW-1185">Reference proteome</keyword>
<dbReference type="PANTHER" id="PTHR45947">
    <property type="entry name" value="SULFOQUINOVOSYL TRANSFERASE SQD2"/>
    <property type="match status" value="1"/>
</dbReference>